<organism evidence="2 3">
    <name type="scientific">Gluconacetobacter entanii</name>
    <dbReference type="NCBI Taxonomy" id="108528"/>
    <lineage>
        <taxon>Bacteria</taxon>
        <taxon>Pseudomonadati</taxon>
        <taxon>Pseudomonadota</taxon>
        <taxon>Alphaproteobacteria</taxon>
        <taxon>Acetobacterales</taxon>
        <taxon>Acetobacteraceae</taxon>
        <taxon>Gluconacetobacter</taxon>
    </lineage>
</organism>
<dbReference type="Proteomes" id="UP001526337">
    <property type="component" value="Unassembled WGS sequence"/>
</dbReference>
<evidence type="ECO:0000313" key="2">
    <source>
        <dbReference type="EMBL" id="MCW4590460.1"/>
    </source>
</evidence>
<accession>A0ABT3K4X6</accession>
<proteinExistence type="predicted"/>
<sequence length="45" mass="4645">MARNGGDVANGGVPRAGAPAAWMPGSCVRDGWRRGQHRSGNNPEA</sequence>
<protein>
    <submittedName>
        <fullName evidence="2">Uncharacterized protein</fullName>
    </submittedName>
</protein>
<dbReference type="RefSeq" id="WP_171790384.1">
    <property type="nucleotide sequence ID" value="NZ_JABJWD010000037.1"/>
</dbReference>
<reference evidence="2 3" key="1">
    <citation type="submission" date="2022-07" db="EMBL/GenBank/DDBJ databases">
        <title>Genome stability of Gluconacetobacter entanii AV429.</title>
        <authorList>
            <person name="Trcek J."/>
            <person name="Cepec E."/>
        </authorList>
    </citation>
    <scope>NUCLEOTIDE SEQUENCE [LARGE SCALE GENOMIC DNA]</scope>
    <source>
        <strain evidence="2 3">AV429_2022</strain>
    </source>
</reference>
<comment type="caution">
    <text evidence="2">The sequence shown here is derived from an EMBL/GenBank/DDBJ whole genome shotgun (WGS) entry which is preliminary data.</text>
</comment>
<name>A0ABT3K4X6_9PROT</name>
<dbReference type="EMBL" id="JANGSQ010000099">
    <property type="protein sequence ID" value="MCW4590460.1"/>
    <property type="molecule type" value="Genomic_DNA"/>
</dbReference>
<keyword evidence="3" id="KW-1185">Reference proteome</keyword>
<evidence type="ECO:0000313" key="3">
    <source>
        <dbReference type="Proteomes" id="UP001526337"/>
    </source>
</evidence>
<gene>
    <name evidence="2" type="ORF">NO263_07700</name>
</gene>
<evidence type="ECO:0000256" key="1">
    <source>
        <dbReference type="SAM" id="MobiDB-lite"/>
    </source>
</evidence>
<feature type="region of interest" description="Disordered" evidence="1">
    <location>
        <begin position="1"/>
        <end position="45"/>
    </location>
</feature>